<evidence type="ECO:0000313" key="4">
    <source>
        <dbReference type="Proteomes" id="UP000245959"/>
    </source>
</evidence>
<dbReference type="Gene3D" id="3.20.20.80">
    <property type="entry name" value="Glycosidases"/>
    <property type="match status" value="1"/>
</dbReference>
<keyword evidence="4" id="KW-1185">Reference proteome</keyword>
<dbReference type="GO" id="GO:0003810">
    <property type="term" value="F:protein-glutamine gamma-glutamyltransferase activity"/>
    <property type="evidence" value="ECO:0007669"/>
    <property type="project" value="InterPro"/>
</dbReference>
<proteinExistence type="predicted"/>
<name>A0A2U1AX08_9BACT</name>
<dbReference type="InterPro" id="IPR036238">
    <property type="entry name" value="Transglutaminase_C_sf"/>
</dbReference>
<dbReference type="Pfam" id="PF06452">
    <property type="entry name" value="CBM9_1"/>
    <property type="match status" value="1"/>
</dbReference>
<dbReference type="InterPro" id="IPR010502">
    <property type="entry name" value="Carb-bd_dom_fam9"/>
</dbReference>
<protein>
    <submittedName>
        <fullName evidence="3">Carbohydrate binding protein with CBM9 domain</fullName>
    </submittedName>
</protein>
<dbReference type="SUPFAM" id="SSF49344">
    <property type="entry name" value="CBD9-like"/>
    <property type="match status" value="1"/>
</dbReference>
<dbReference type="Proteomes" id="UP000245959">
    <property type="component" value="Unassembled WGS sequence"/>
</dbReference>
<dbReference type="Gene3D" id="2.60.120.260">
    <property type="entry name" value="Galactose-binding domain-like"/>
    <property type="match status" value="1"/>
</dbReference>
<dbReference type="EMBL" id="QEKH01000015">
    <property type="protein sequence ID" value="PVY40950.1"/>
    <property type="molecule type" value="Genomic_DNA"/>
</dbReference>
<keyword evidence="1" id="KW-0732">Signal</keyword>
<dbReference type="InterPro" id="IPR017853">
    <property type="entry name" value="GH"/>
</dbReference>
<dbReference type="Gene3D" id="2.60.40.10">
    <property type="entry name" value="Immunoglobulins"/>
    <property type="match status" value="1"/>
</dbReference>
<dbReference type="AlphaFoldDB" id="A0A2U1AX08"/>
<dbReference type="SUPFAM" id="SSF49309">
    <property type="entry name" value="Transglutaminase, two C-terminal domains"/>
    <property type="match status" value="1"/>
</dbReference>
<accession>A0A2U1AX08</accession>
<dbReference type="GO" id="GO:0004553">
    <property type="term" value="F:hydrolase activity, hydrolyzing O-glycosyl compounds"/>
    <property type="evidence" value="ECO:0007669"/>
    <property type="project" value="InterPro"/>
</dbReference>
<sequence length="1259" mass="139077">MRNIAIALSSLLLPVLLQAAVVETDWCRIEAPDSVKVQENFSVKVFLKQGAPAGLKLGGDIHLLKQDGTYLGFGAWGGTPRDAASGNVMEFQYRMPEMKNGSDTVIIHYFLTKSGWAERVKDVSSPRIKVEGANTKRPASASLKKSWITTGRAERADGRPLSSCPLREGEEFLLPVRYYVDPSDDWGGTELTILGVGPWIDCPDGVYSKHQRHMMYPLAISPLRCRIGEEVQEKIKIRVPKLFSARPPEAGVLGDSLLLIFQFRGNDGGTWPWQVRTELGNFQRGESFFDLSTPMPGNLFPGPKPVEIIVTPGTLAAKSGETRELVWQVFQIDGSRVATGKQSLSAAAEPLHIFPQIPPEKRGTFRIRAAVDGWEARETTFARIPDIEAMTGGAATPFGGQKFAGNPEAVAAARLLGLRFCRTWVKWNSLQPAPEVWNDAYLNELKESVAQLNANDIRPWLVIYDPPAWAIDNPEGWSAGFFPFPFRERQLENVVRRLAETFKEQVIGFEWLNEICPGKLSSNPVDDYLRFCRVATQTAKAVNPSFEIQAAGGLWPRSYRKSLLAAGLANHVDILPIHYGDSNSVQLATEDLKNHGATLPVIDNETGRGLSTWSMPLETALKDRSQSDYFFTRFPAELLAGCRRIVLFGGEPDPAGNWSLFWGDMSPRPSAAALAVLISKLWNTRPVGEFSLGRGDSIKLFEAPGKRAVMVVSTVEREGETIQLPAGKGKLILTDQQGNERHLPEAERHTLELTTSPCFVEGGEIDVLKAQLMVRPTTAGSGAPNRNFVQGHTAELPVTIANLIDRPLNCRIELAGIPGKTAPIVITDLAPGETLQKSFQFLPERSGKFTAILRVDFQTPEFPEVKKRVSISVIQPDAVGNLLKNPGFEQARGGEETLPAFWYPTPGDAGRRFRFQSPDELGHGEWVFRFQGIEKQYVSMFQNLEGSFLPGKYLYSFWIKSDSLQTGSNYSAIAPGGRSIQRHWLQIFQSPVTQPHWELFSAVVEVPEKTEKISCVPVCFGNGWSMIDNAVFTLYEGTEYVGFAPRSRSISIDGELNDFDRSSPVPLLGKSQLRVEAAGYDWSPQRFSGVAYFNWDAQNLYVGVEVIDREHIPGPREEECVKGDSIEIAIHPQNRLPGEENKALLFQVSSVAPGGSGRHTIYRPDRYCGGLKSGSLAKDSSVYDISVRRQGNRTTYELAMPWSDLGGIRGEFGTKLGLSLALNDGDGTRKLASMVWGGGLLPAWNPDAFGMLVLVEKQQ</sequence>
<feature type="domain" description="Carbohydrate-binding" evidence="2">
    <location>
        <begin position="1078"/>
        <end position="1256"/>
    </location>
</feature>
<dbReference type="GeneID" id="78295462"/>
<dbReference type="InterPro" id="IPR013783">
    <property type="entry name" value="Ig-like_fold"/>
</dbReference>
<feature type="signal peptide" evidence="1">
    <location>
        <begin position="1"/>
        <end position="19"/>
    </location>
</feature>
<evidence type="ECO:0000313" key="3">
    <source>
        <dbReference type="EMBL" id="PVY40950.1"/>
    </source>
</evidence>
<dbReference type="RefSeq" id="WP_116884160.1">
    <property type="nucleotide sequence ID" value="NZ_CABMMC010000002.1"/>
</dbReference>
<evidence type="ECO:0000259" key="2">
    <source>
        <dbReference type="Pfam" id="PF06452"/>
    </source>
</evidence>
<dbReference type="GO" id="GO:0030246">
    <property type="term" value="F:carbohydrate binding"/>
    <property type="evidence" value="ECO:0007669"/>
    <property type="project" value="InterPro"/>
</dbReference>
<organism evidence="3 4">
    <name type="scientific">Victivallis vadensis</name>
    <dbReference type="NCBI Taxonomy" id="172901"/>
    <lineage>
        <taxon>Bacteria</taxon>
        <taxon>Pseudomonadati</taxon>
        <taxon>Lentisphaerota</taxon>
        <taxon>Lentisphaeria</taxon>
        <taxon>Victivallales</taxon>
        <taxon>Victivallaceae</taxon>
        <taxon>Victivallis</taxon>
    </lineage>
</organism>
<evidence type="ECO:0000256" key="1">
    <source>
        <dbReference type="SAM" id="SignalP"/>
    </source>
</evidence>
<reference evidence="3 4" key="1">
    <citation type="submission" date="2018-04" db="EMBL/GenBank/DDBJ databases">
        <title>Genomic Encyclopedia of Type Strains, Phase IV (KMG-IV): sequencing the most valuable type-strain genomes for metagenomic binning, comparative biology and taxonomic classification.</title>
        <authorList>
            <person name="Goeker M."/>
        </authorList>
    </citation>
    <scope>NUCLEOTIDE SEQUENCE [LARGE SCALE GENOMIC DNA]</scope>
    <source>
        <strain evidence="3 4">DSM 14823</strain>
    </source>
</reference>
<gene>
    <name evidence="3" type="ORF">C8D82_1151</name>
</gene>
<dbReference type="GO" id="GO:0016052">
    <property type="term" value="P:carbohydrate catabolic process"/>
    <property type="evidence" value="ECO:0007669"/>
    <property type="project" value="InterPro"/>
</dbReference>
<comment type="caution">
    <text evidence="3">The sequence shown here is derived from an EMBL/GenBank/DDBJ whole genome shotgun (WGS) entry which is preliminary data.</text>
</comment>
<dbReference type="OrthoDB" id="3333873at2"/>
<feature type="chain" id="PRO_5015433307" evidence="1">
    <location>
        <begin position="20"/>
        <end position="1259"/>
    </location>
</feature>
<dbReference type="Gene3D" id="2.60.40.1190">
    <property type="match status" value="1"/>
</dbReference>
<dbReference type="SUPFAM" id="SSF51445">
    <property type="entry name" value="(Trans)glycosidases"/>
    <property type="match status" value="1"/>
</dbReference>